<name>A0A9W6X8W0_9STRA</name>
<dbReference type="EMBL" id="BSXW01001119">
    <property type="protein sequence ID" value="GMF33830.1"/>
    <property type="molecule type" value="Genomic_DNA"/>
</dbReference>
<dbReference type="Proteomes" id="UP001165083">
    <property type="component" value="Unassembled WGS sequence"/>
</dbReference>
<reference evidence="1" key="1">
    <citation type="submission" date="2023-04" db="EMBL/GenBank/DDBJ databases">
        <title>Phytophthora lilii NBRC 32176.</title>
        <authorList>
            <person name="Ichikawa N."/>
            <person name="Sato H."/>
            <person name="Tonouchi N."/>
        </authorList>
    </citation>
    <scope>NUCLEOTIDE SEQUENCE</scope>
    <source>
        <strain evidence="1">NBRC 32176</strain>
    </source>
</reference>
<accession>A0A9W6X8W0</accession>
<gene>
    <name evidence="1" type="ORF">Plil01_001441800</name>
</gene>
<evidence type="ECO:0000313" key="1">
    <source>
        <dbReference type="EMBL" id="GMF33830.1"/>
    </source>
</evidence>
<sequence length="141" mass="16558">MSKCQATTKSDTTCSRGALKSGYCKQHDKDYKIQMYKKELAKMHKRVRRYLEISNDLHKKLMDIQRMDYIKSELIKLAGSGIPFRAIITNPHFKDEIESLFDMSMAEARDEYDRLLERRNLLVHPHTIDGWGGMRKCRISC</sequence>
<dbReference type="InterPro" id="IPR043914">
    <property type="entry name" value="DUF5763"/>
</dbReference>
<keyword evidence="2" id="KW-1185">Reference proteome</keyword>
<evidence type="ECO:0000313" key="2">
    <source>
        <dbReference type="Proteomes" id="UP001165083"/>
    </source>
</evidence>
<organism evidence="1 2">
    <name type="scientific">Phytophthora lilii</name>
    <dbReference type="NCBI Taxonomy" id="2077276"/>
    <lineage>
        <taxon>Eukaryota</taxon>
        <taxon>Sar</taxon>
        <taxon>Stramenopiles</taxon>
        <taxon>Oomycota</taxon>
        <taxon>Peronosporomycetes</taxon>
        <taxon>Peronosporales</taxon>
        <taxon>Peronosporaceae</taxon>
        <taxon>Phytophthora</taxon>
    </lineage>
</organism>
<dbReference type="Pfam" id="PF19067">
    <property type="entry name" value="DUF5763"/>
    <property type="match status" value="1"/>
</dbReference>
<protein>
    <submittedName>
        <fullName evidence="1">Unnamed protein product</fullName>
    </submittedName>
</protein>
<comment type="caution">
    <text evidence="1">The sequence shown here is derived from an EMBL/GenBank/DDBJ whole genome shotgun (WGS) entry which is preliminary data.</text>
</comment>
<dbReference type="AlphaFoldDB" id="A0A9W6X8W0"/>
<proteinExistence type="predicted"/>
<dbReference type="OrthoDB" id="113396at2759"/>